<gene>
    <name evidence="1" type="ORF">PENVUL_c001G03412</name>
</gene>
<comment type="caution">
    <text evidence="1">The sequence shown here is derived from an EMBL/GenBank/DDBJ whole genome shotgun (WGS) entry which is preliminary data.</text>
</comment>
<reference evidence="2" key="1">
    <citation type="journal article" date="2017" name="Nat. Microbiol.">
        <title>Global analysis of biosynthetic gene clusters reveals vast potential of secondary metabolite production in Penicillium species.</title>
        <authorList>
            <person name="Nielsen J.C."/>
            <person name="Grijseels S."/>
            <person name="Prigent S."/>
            <person name="Ji B."/>
            <person name="Dainat J."/>
            <person name="Nielsen K.F."/>
            <person name="Frisvad J.C."/>
            <person name="Workman M."/>
            <person name="Nielsen J."/>
        </authorList>
    </citation>
    <scope>NUCLEOTIDE SEQUENCE [LARGE SCALE GENOMIC DNA]</scope>
    <source>
        <strain evidence="2">IBT 29486</strain>
    </source>
</reference>
<dbReference type="Proteomes" id="UP000191518">
    <property type="component" value="Unassembled WGS sequence"/>
</dbReference>
<organism evidence="1 2">
    <name type="scientific">Penicillium vulpinum</name>
    <dbReference type="NCBI Taxonomy" id="29845"/>
    <lineage>
        <taxon>Eukaryota</taxon>
        <taxon>Fungi</taxon>
        <taxon>Dikarya</taxon>
        <taxon>Ascomycota</taxon>
        <taxon>Pezizomycotina</taxon>
        <taxon>Eurotiomycetes</taxon>
        <taxon>Eurotiomycetidae</taxon>
        <taxon>Eurotiales</taxon>
        <taxon>Aspergillaceae</taxon>
        <taxon>Penicillium</taxon>
    </lineage>
</organism>
<dbReference type="AlphaFoldDB" id="A0A1V6SEI7"/>
<evidence type="ECO:0000313" key="1">
    <source>
        <dbReference type="EMBL" id="OQE12401.1"/>
    </source>
</evidence>
<evidence type="ECO:0000313" key="2">
    <source>
        <dbReference type="Proteomes" id="UP000191518"/>
    </source>
</evidence>
<dbReference type="EMBL" id="MDYP01000001">
    <property type="protein sequence ID" value="OQE12401.1"/>
    <property type="molecule type" value="Genomic_DNA"/>
</dbReference>
<protein>
    <submittedName>
        <fullName evidence="1">Uncharacterized protein</fullName>
    </submittedName>
</protein>
<name>A0A1V6SEI7_9EURO</name>
<proteinExistence type="predicted"/>
<sequence>MPTNISTPVIKIANEGGPRYLLRAKSAQVGRRAVSRAVARRRREQFAYQSTPTSTNGSGVLLPWLSLLRSVPMTVGVSWWLIYHRRLRHHHCANGAVGQWVKRERTAEGRQEILGQDYLLMPTKLSSCEPSARLLDRVEMLGRLSLGDGIWSGTSWMSI</sequence>
<keyword evidence="2" id="KW-1185">Reference proteome</keyword>
<accession>A0A1V6SEI7</accession>